<dbReference type="SUPFAM" id="SSF102114">
    <property type="entry name" value="Radical SAM enzymes"/>
    <property type="match status" value="1"/>
</dbReference>
<reference evidence="1" key="1">
    <citation type="submission" date="2021-01" db="EMBL/GenBank/DDBJ databases">
        <title>Diatom-associated Roseobacters Show Island Model of Population Structure.</title>
        <authorList>
            <person name="Qu L."/>
            <person name="Feng X."/>
            <person name="Chen Y."/>
            <person name="Li L."/>
            <person name="Wang X."/>
            <person name="Hu Z."/>
            <person name="Wang H."/>
            <person name="Luo H."/>
        </authorList>
    </citation>
    <scope>NUCLEOTIDE SEQUENCE</scope>
    <source>
        <strain evidence="1">SM26-45</strain>
    </source>
</reference>
<evidence type="ECO:0000313" key="2">
    <source>
        <dbReference type="Proteomes" id="UP000809337"/>
    </source>
</evidence>
<proteinExistence type="predicted"/>
<protein>
    <submittedName>
        <fullName evidence="1">Uncharacterized protein</fullName>
    </submittedName>
</protein>
<accession>A0A9Q2NHC3</accession>
<evidence type="ECO:0000313" key="1">
    <source>
        <dbReference type="EMBL" id="MBM2356621.1"/>
    </source>
</evidence>
<comment type="caution">
    <text evidence="1">The sequence shown here is derived from an EMBL/GenBank/DDBJ whole genome shotgun (WGS) entry which is preliminary data.</text>
</comment>
<sequence length="91" mass="9973">MAGEDALRARAIEFLMCDFRLDLKDLESEFGTAAVILSPVLKQIADQFGSHVRLEGDILAILPDGRPLTRIAASIFDAHVTDGVRYSRASQ</sequence>
<dbReference type="Proteomes" id="UP000809337">
    <property type="component" value="Unassembled WGS sequence"/>
</dbReference>
<dbReference type="EMBL" id="JAFBWN010000017">
    <property type="protein sequence ID" value="MBM2356621.1"/>
    <property type="molecule type" value="Genomic_DNA"/>
</dbReference>
<gene>
    <name evidence="1" type="ORF">JQX14_18865</name>
</gene>
<dbReference type="InterPro" id="IPR058240">
    <property type="entry name" value="rSAM_sf"/>
</dbReference>
<dbReference type="RefSeq" id="WP_224557820.1">
    <property type="nucleotide sequence ID" value="NZ_CP086764.1"/>
</dbReference>
<name>A0A9Q2NHC3_9RHOB</name>
<dbReference type="AlphaFoldDB" id="A0A9Q2NHC3"/>
<organism evidence="1 2">
    <name type="scientific">Pseudosulfitobacter pseudonitzschiae</name>
    <dbReference type="NCBI Taxonomy" id="1402135"/>
    <lineage>
        <taxon>Bacteria</taxon>
        <taxon>Pseudomonadati</taxon>
        <taxon>Pseudomonadota</taxon>
        <taxon>Alphaproteobacteria</taxon>
        <taxon>Rhodobacterales</taxon>
        <taxon>Roseobacteraceae</taxon>
        <taxon>Pseudosulfitobacter</taxon>
    </lineage>
</organism>
<dbReference type="Gene3D" id="1.10.10.920">
    <property type="match status" value="1"/>
</dbReference>